<comment type="caution">
    <text evidence="2">The sequence shown here is derived from an EMBL/GenBank/DDBJ whole genome shotgun (WGS) entry which is preliminary data.</text>
</comment>
<sequence>MNEQTIFADMDFWRNGLIQLTESMTEEELDRIPQGFNNNPRWNIGHALVTTDSLVTGALGESSQVPDGYAELFARGTSPSEWGEKVVPTKDALIEQLKANNQKLQQLVSGKLDQSMAFDMFHLETVEDAIKFATSHESMHTGIAKAQKQMK</sequence>
<dbReference type="InterPro" id="IPR024775">
    <property type="entry name" value="DinB-like"/>
</dbReference>
<dbReference type="Pfam" id="PF12867">
    <property type="entry name" value="DinB_2"/>
    <property type="match status" value="1"/>
</dbReference>
<proteinExistence type="predicted"/>
<name>A0ABT9VEC2_9BACI</name>
<gene>
    <name evidence="2" type="ORF">J2S77_001285</name>
</gene>
<feature type="domain" description="DinB-like" evidence="1">
    <location>
        <begin position="14"/>
        <end position="143"/>
    </location>
</feature>
<dbReference type="SUPFAM" id="SSF109854">
    <property type="entry name" value="DinB/YfiT-like putative metalloenzymes"/>
    <property type="match status" value="1"/>
</dbReference>
<dbReference type="RefSeq" id="WP_306975709.1">
    <property type="nucleotide sequence ID" value="NZ_JAUSTQ010000004.1"/>
</dbReference>
<dbReference type="InterPro" id="IPR034660">
    <property type="entry name" value="DinB/YfiT-like"/>
</dbReference>
<keyword evidence="3" id="KW-1185">Reference proteome</keyword>
<evidence type="ECO:0000313" key="3">
    <source>
        <dbReference type="Proteomes" id="UP001224359"/>
    </source>
</evidence>
<protein>
    <recommendedName>
        <fullName evidence="1">DinB-like domain-containing protein</fullName>
    </recommendedName>
</protein>
<reference evidence="2 3" key="1">
    <citation type="submission" date="2023-07" db="EMBL/GenBank/DDBJ databases">
        <title>Genomic Encyclopedia of Type Strains, Phase IV (KMG-IV): sequencing the most valuable type-strain genomes for metagenomic binning, comparative biology and taxonomic classification.</title>
        <authorList>
            <person name="Goeker M."/>
        </authorList>
    </citation>
    <scope>NUCLEOTIDE SEQUENCE [LARGE SCALE GENOMIC DNA]</scope>
    <source>
        <strain evidence="2 3">DSM 16460</strain>
    </source>
</reference>
<evidence type="ECO:0000259" key="1">
    <source>
        <dbReference type="Pfam" id="PF12867"/>
    </source>
</evidence>
<evidence type="ECO:0000313" key="2">
    <source>
        <dbReference type="EMBL" id="MDQ0159321.1"/>
    </source>
</evidence>
<organism evidence="2 3">
    <name type="scientific">Alkalibacillus salilacus</name>
    <dbReference type="NCBI Taxonomy" id="284582"/>
    <lineage>
        <taxon>Bacteria</taxon>
        <taxon>Bacillati</taxon>
        <taxon>Bacillota</taxon>
        <taxon>Bacilli</taxon>
        <taxon>Bacillales</taxon>
        <taxon>Bacillaceae</taxon>
        <taxon>Alkalibacillus</taxon>
    </lineage>
</organism>
<accession>A0ABT9VEC2</accession>
<dbReference type="Proteomes" id="UP001224359">
    <property type="component" value="Unassembled WGS sequence"/>
</dbReference>
<dbReference type="Gene3D" id="1.20.120.450">
    <property type="entry name" value="dinb family like domain"/>
    <property type="match status" value="1"/>
</dbReference>
<dbReference type="EMBL" id="JAUSTQ010000004">
    <property type="protein sequence ID" value="MDQ0159321.1"/>
    <property type="molecule type" value="Genomic_DNA"/>
</dbReference>